<dbReference type="Proteomes" id="UP000724874">
    <property type="component" value="Unassembled WGS sequence"/>
</dbReference>
<name>A0A9P5TL48_GYMJU</name>
<keyword evidence="2" id="KW-1185">Reference proteome</keyword>
<gene>
    <name evidence="1" type="ORF">CPB84DRAFT_1848220</name>
</gene>
<dbReference type="OrthoDB" id="429813at2759"/>
<dbReference type="SUPFAM" id="SSF56801">
    <property type="entry name" value="Acetyl-CoA synthetase-like"/>
    <property type="match status" value="1"/>
</dbReference>
<dbReference type="AlphaFoldDB" id="A0A9P5TL48"/>
<protein>
    <submittedName>
        <fullName evidence="1">Uncharacterized protein</fullName>
    </submittedName>
</protein>
<sequence>MNEDDEKLKATLQSVRESPEINITVPYIPSWEKLFADEYTVAKPPTEKYDLDSLCIVLHSSGSTALPELNMWTHKMVHTALWQPYAY</sequence>
<evidence type="ECO:0000313" key="1">
    <source>
        <dbReference type="EMBL" id="KAF8895887.1"/>
    </source>
</evidence>
<evidence type="ECO:0000313" key="2">
    <source>
        <dbReference type="Proteomes" id="UP000724874"/>
    </source>
</evidence>
<proteinExistence type="predicted"/>
<reference evidence="1" key="1">
    <citation type="submission" date="2020-11" db="EMBL/GenBank/DDBJ databases">
        <authorList>
            <consortium name="DOE Joint Genome Institute"/>
            <person name="Ahrendt S."/>
            <person name="Riley R."/>
            <person name="Andreopoulos W."/>
            <person name="LaButti K."/>
            <person name="Pangilinan J."/>
            <person name="Ruiz-duenas F.J."/>
            <person name="Barrasa J.M."/>
            <person name="Sanchez-Garcia M."/>
            <person name="Camarero S."/>
            <person name="Miyauchi S."/>
            <person name="Serrano A."/>
            <person name="Linde D."/>
            <person name="Babiker R."/>
            <person name="Drula E."/>
            <person name="Ayuso-Fernandez I."/>
            <person name="Pacheco R."/>
            <person name="Padilla G."/>
            <person name="Ferreira P."/>
            <person name="Barriuso J."/>
            <person name="Kellner H."/>
            <person name="Castanera R."/>
            <person name="Alfaro M."/>
            <person name="Ramirez L."/>
            <person name="Pisabarro A.G."/>
            <person name="Kuo A."/>
            <person name="Tritt A."/>
            <person name="Lipzen A."/>
            <person name="He G."/>
            <person name="Yan M."/>
            <person name="Ng V."/>
            <person name="Cullen D."/>
            <person name="Martin F."/>
            <person name="Rosso M.-N."/>
            <person name="Henrissat B."/>
            <person name="Hibbett D."/>
            <person name="Martinez A.T."/>
            <person name="Grigoriev I.V."/>
        </authorList>
    </citation>
    <scope>NUCLEOTIDE SEQUENCE</scope>
    <source>
        <strain evidence="1">AH 44721</strain>
    </source>
</reference>
<dbReference type="InterPro" id="IPR042099">
    <property type="entry name" value="ANL_N_sf"/>
</dbReference>
<organism evidence="1 2">
    <name type="scientific">Gymnopilus junonius</name>
    <name type="common">Spectacular rustgill mushroom</name>
    <name type="synonym">Gymnopilus spectabilis subsp. junonius</name>
    <dbReference type="NCBI Taxonomy" id="109634"/>
    <lineage>
        <taxon>Eukaryota</taxon>
        <taxon>Fungi</taxon>
        <taxon>Dikarya</taxon>
        <taxon>Basidiomycota</taxon>
        <taxon>Agaricomycotina</taxon>
        <taxon>Agaricomycetes</taxon>
        <taxon>Agaricomycetidae</taxon>
        <taxon>Agaricales</taxon>
        <taxon>Agaricineae</taxon>
        <taxon>Hymenogastraceae</taxon>
        <taxon>Gymnopilus</taxon>
    </lineage>
</organism>
<dbReference type="EMBL" id="JADNYJ010000060">
    <property type="protein sequence ID" value="KAF8895887.1"/>
    <property type="molecule type" value="Genomic_DNA"/>
</dbReference>
<dbReference type="Gene3D" id="3.40.50.12780">
    <property type="entry name" value="N-terminal domain of ligase-like"/>
    <property type="match status" value="1"/>
</dbReference>
<accession>A0A9P5TL48</accession>
<comment type="caution">
    <text evidence="1">The sequence shown here is derived from an EMBL/GenBank/DDBJ whole genome shotgun (WGS) entry which is preliminary data.</text>
</comment>